<organism evidence="1">
    <name type="scientific">viral metagenome</name>
    <dbReference type="NCBI Taxonomy" id="1070528"/>
    <lineage>
        <taxon>unclassified sequences</taxon>
        <taxon>metagenomes</taxon>
        <taxon>organismal metagenomes</taxon>
    </lineage>
</organism>
<dbReference type="EMBL" id="MN739838">
    <property type="protein sequence ID" value="QHT74120.1"/>
    <property type="molecule type" value="Genomic_DNA"/>
</dbReference>
<evidence type="ECO:0000313" key="1">
    <source>
        <dbReference type="EMBL" id="QHT74120.1"/>
    </source>
</evidence>
<name>A0A6C0H161_9ZZZZ</name>
<accession>A0A6C0H161</accession>
<protein>
    <recommendedName>
        <fullName evidence="2">ADP-ribosylglycohydrolase</fullName>
    </recommendedName>
</protein>
<dbReference type="AlphaFoldDB" id="A0A6C0H161"/>
<sequence length="323" mass="38329">MKHIFSNIREYKLMYLSSIIGYNSYIIGFDIGLQNVFINKIDNDQKIYNFLETNTFIYSSILSEYGGLSQLKFNLNDIHYFTKLNEIVFDNINNFDKIQNEFKKNIKDYLTSPLKIDILNENTINILQSKGDHNKYYSLLFIAVPFALKINNKNELIDKITKFISIYTKDINHILSAVIIGLFINYSINEIPINIWIDNIKKDLIKEDKYLDFIKNYYDNNFRNGKFINNKIDNYILIRTKNFFDEYCNKNNRILTENPHEQVLLIYDTLIRSNDNWEKLIFNGMLNYNDNIGISLILGLIYEIIFSSSKINKNLLKRFSFKN</sequence>
<reference evidence="1" key="1">
    <citation type="journal article" date="2020" name="Nature">
        <title>Giant virus diversity and host interactions through global metagenomics.</title>
        <authorList>
            <person name="Schulz F."/>
            <person name="Roux S."/>
            <person name="Paez-Espino D."/>
            <person name="Jungbluth S."/>
            <person name="Walsh D.A."/>
            <person name="Denef V.J."/>
            <person name="McMahon K.D."/>
            <person name="Konstantinidis K.T."/>
            <person name="Eloe-Fadrosh E.A."/>
            <person name="Kyrpides N.C."/>
            <person name="Woyke T."/>
        </authorList>
    </citation>
    <scope>NUCLEOTIDE SEQUENCE</scope>
    <source>
        <strain evidence="1">GVMAG-M-3300023179-4</strain>
    </source>
</reference>
<evidence type="ECO:0008006" key="2">
    <source>
        <dbReference type="Google" id="ProtNLM"/>
    </source>
</evidence>
<proteinExistence type="predicted"/>